<dbReference type="PANTHER" id="PTHR32019">
    <property type="entry name" value="R3H DOMAIN-CONTAINING PROTEIN 4"/>
    <property type="match status" value="1"/>
</dbReference>
<evidence type="ECO:0000259" key="2">
    <source>
        <dbReference type="Pfam" id="PF13902"/>
    </source>
</evidence>
<dbReference type="PANTHER" id="PTHR32019:SF2">
    <property type="entry name" value="R3H DOMAIN-CONTAINING PROTEIN 4"/>
    <property type="match status" value="1"/>
</dbReference>
<feature type="compositionally biased region" description="Basic residues" evidence="1">
    <location>
        <begin position="106"/>
        <end position="119"/>
    </location>
</feature>
<dbReference type="Pfam" id="PF13902">
    <property type="entry name" value="R3H-assoc"/>
    <property type="match status" value="1"/>
</dbReference>
<dbReference type="AlphaFoldDB" id="A0A3P7LJK3"/>
<name>A0A3P7LJK3_STRVU</name>
<evidence type="ECO:0000313" key="4">
    <source>
        <dbReference type="Proteomes" id="UP000270094"/>
    </source>
</evidence>
<gene>
    <name evidence="3" type="ORF">SVUK_LOCUS14376</name>
</gene>
<dbReference type="InterPro" id="IPR025952">
    <property type="entry name" value="R3H-assoc_dom"/>
</dbReference>
<feature type="domain" description="R3H-associated N-terminal" evidence="2">
    <location>
        <begin position="130"/>
        <end position="206"/>
    </location>
</feature>
<accession>A0A3P7LJK3</accession>
<organism evidence="3 4">
    <name type="scientific">Strongylus vulgaris</name>
    <name type="common">Blood worm</name>
    <dbReference type="NCBI Taxonomy" id="40348"/>
    <lineage>
        <taxon>Eukaryota</taxon>
        <taxon>Metazoa</taxon>
        <taxon>Ecdysozoa</taxon>
        <taxon>Nematoda</taxon>
        <taxon>Chromadorea</taxon>
        <taxon>Rhabditida</taxon>
        <taxon>Rhabditina</taxon>
        <taxon>Rhabditomorpha</taxon>
        <taxon>Strongyloidea</taxon>
        <taxon>Strongylidae</taxon>
        <taxon>Strongylus</taxon>
    </lineage>
</organism>
<protein>
    <recommendedName>
        <fullName evidence="2">R3H-associated N-terminal domain-containing protein</fullName>
    </recommendedName>
</protein>
<dbReference type="OrthoDB" id="75169at2759"/>
<keyword evidence="4" id="KW-1185">Reference proteome</keyword>
<sequence>MGVTRRFDLLRPINVQDDPDAILGRFNYAEYYDITSSNSSFDFSESEDELPDNVQQRHDSANSPTSRSKKNKERRAERNFDFSESEDELPDNVQQRHDSANSPTSRSKKNKERRAERKMRRFLDVENSGVNVKSSMGARRQRRLENFRILMNFADKDDICTDFSDLVPHTVTAFEKLFLDDKNMQVWNDFVERDEEEQRRILEEGEMKKGDTWFVVGGKPGPSSKL</sequence>
<reference evidence="3 4" key="1">
    <citation type="submission" date="2018-11" db="EMBL/GenBank/DDBJ databases">
        <authorList>
            <consortium name="Pathogen Informatics"/>
        </authorList>
    </citation>
    <scope>NUCLEOTIDE SEQUENCE [LARGE SCALE GENOMIC DNA]</scope>
</reference>
<dbReference type="EMBL" id="UYYB01104939">
    <property type="protein sequence ID" value="VDM79378.1"/>
    <property type="molecule type" value="Genomic_DNA"/>
</dbReference>
<dbReference type="InterPro" id="IPR039629">
    <property type="entry name" value="R3HDM4"/>
</dbReference>
<evidence type="ECO:0000256" key="1">
    <source>
        <dbReference type="SAM" id="MobiDB-lite"/>
    </source>
</evidence>
<proteinExistence type="predicted"/>
<dbReference type="Proteomes" id="UP000270094">
    <property type="component" value="Unassembled WGS sequence"/>
</dbReference>
<evidence type="ECO:0000313" key="3">
    <source>
        <dbReference type="EMBL" id="VDM79378.1"/>
    </source>
</evidence>
<feature type="region of interest" description="Disordered" evidence="1">
    <location>
        <begin position="40"/>
        <end position="119"/>
    </location>
</feature>
<feature type="non-terminal residue" evidence="3">
    <location>
        <position position="226"/>
    </location>
</feature>